<dbReference type="SMART" id="SM00382">
    <property type="entry name" value="AAA"/>
    <property type="match status" value="1"/>
</dbReference>
<dbReference type="RefSeq" id="WP_215485868.1">
    <property type="nucleotide sequence ID" value="NZ_BAAAPJ010000001.1"/>
</dbReference>
<evidence type="ECO:0000256" key="3">
    <source>
        <dbReference type="ARBA" id="ARBA00022475"/>
    </source>
</evidence>
<evidence type="ECO:0000313" key="11">
    <source>
        <dbReference type="EMBL" id="MBT8796612.1"/>
    </source>
</evidence>
<dbReference type="SUPFAM" id="SSF52540">
    <property type="entry name" value="P-loop containing nucleoside triphosphate hydrolases"/>
    <property type="match status" value="1"/>
</dbReference>
<gene>
    <name evidence="11" type="ORF">J0P97_00790</name>
</gene>
<evidence type="ECO:0000313" key="12">
    <source>
        <dbReference type="Proteomes" id="UP000740605"/>
    </source>
</evidence>
<keyword evidence="12" id="KW-1185">Reference proteome</keyword>
<organism evidence="11 12">
    <name type="scientific">Microbacterium flavum</name>
    <dbReference type="NCBI Taxonomy" id="415216"/>
    <lineage>
        <taxon>Bacteria</taxon>
        <taxon>Bacillati</taxon>
        <taxon>Actinomycetota</taxon>
        <taxon>Actinomycetes</taxon>
        <taxon>Micrococcales</taxon>
        <taxon>Microbacteriaceae</taxon>
        <taxon>Microbacterium</taxon>
    </lineage>
</organism>
<evidence type="ECO:0000256" key="8">
    <source>
        <dbReference type="ARBA" id="ARBA00023065"/>
    </source>
</evidence>
<keyword evidence="4" id="KW-0410">Iron transport</keyword>
<protein>
    <submittedName>
        <fullName evidence="11">ATP-binding cassette domain-containing protein</fullName>
    </submittedName>
</protein>
<dbReference type="Gene3D" id="3.40.50.300">
    <property type="entry name" value="P-loop containing nucleotide triphosphate hydrolases"/>
    <property type="match status" value="1"/>
</dbReference>
<keyword evidence="2" id="KW-0813">Transport</keyword>
<keyword evidence="9" id="KW-0472">Membrane</keyword>
<comment type="subcellular location">
    <subcellularLocation>
        <location evidence="1">Cell membrane</location>
        <topology evidence="1">Peripheral membrane protein</topology>
    </subcellularLocation>
</comment>
<evidence type="ECO:0000259" key="10">
    <source>
        <dbReference type="PROSITE" id="PS50893"/>
    </source>
</evidence>
<keyword evidence="6 11" id="KW-0067">ATP-binding</keyword>
<dbReference type="PANTHER" id="PTHR42771">
    <property type="entry name" value="IRON(3+)-HYDROXAMATE IMPORT ATP-BINDING PROTEIN FHUC"/>
    <property type="match status" value="1"/>
</dbReference>
<accession>A0ABS5XRN1</accession>
<evidence type="ECO:0000256" key="1">
    <source>
        <dbReference type="ARBA" id="ARBA00004202"/>
    </source>
</evidence>
<feature type="domain" description="ABC transporter" evidence="10">
    <location>
        <begin position="2"/>
        <end position="235"/>
    </location>
</feature>
<dbReference type="PANTHER" id="PTHR42771:SF3">
    <property type="entry name" value="PETROBACTIN IMPORT ATP-BINDING PROTEIN YCLP"/>
    <property type="match status" value="1"/>
</dbReference>
<keyword evidence="5" id="KW-0547">Nucleotide-binding</keyword>
<name>A0ABS5XRN1_9MICO</name>
<evidence type="ECO:0000256" key="2">
    <source>
        <dbReference type="ARBA" id="ARBA00022448"/>
    </source>
</evidence>
<dbReference type="InterPro" id="IPR003439">
    <property type="entry name" value="ABC_transporter-like_ATP-bd"/>
</dbReference>
<evidence type="ECO:0000256" key="4">
    <source>
        <dbReference type="ARBA" id="ARBA00022496"/>
    </source>
</evidence>
<proteinExistence type="predicted"/>
<evidence type="ECO:0000256" key="7">
    <source>
        <dbReference type="ARBA" id="ARBA00023004"/>
    </source>
</evidence>
<dbReference type="Proteomes" id="UP000740605">
    <property type="component" value="Unassembled WGS sequence"/>
</dbReference>
<dbReference type="CDD" id="cd03214">
    <property type="entry name" value="ABC_Iron-Siderophores_B12_Hemin"/>
    <property type="match status" value="1"/>
</dbReference>
<evidence type="ECO:0000256" key="6">
    <source>
        <dbReference type="ARBA" id="ARBA00022840"/>
    </source>
</evidence>
<dbReference type="Pfam" id="PF00005">
    <property type="entry name" value="ABC_tran"/>
    <property type="match status" value="1"/>
</dbReference>
<evidence type="ECO:0000256" key="9">
    <source>
        <dbReference type="ARBA" id="ARBA00023136"/>
    </source>
</evidence>
<dbReference type="InterPro" id="IPR027417">
    <property type="entry name" value="P-loop_NTPase"/>
</dbReference>
<reference evidence="11 12" key="1">
    <citation type="submission" date="2021-03" db="EMBL/GenBank/DDBJ databases">
        <title>Microbacterium pauli sp. nov., isolated from microfiltered milk.</title>
        <authorList>
            <person name="Bellassi P."/>
            <person name="Fontana A."/>
            <person name="Callegari M.L."/>
            <person name="Lorenzo M."/>
            <person name="Cappa F."/>
        </authorList>
    </citation>
    <scope>NUCLEOTIDE SEQUENCE [LARGE SCALE GENOMIC DNA]</scope>
    <source>
        <strain evidence="11 12">DSM 18909</strain>
    </source>
</reference>
<keyword evidence="8" id="KW-0406">Ion transport</keyword>
<keyword evidence="3" id="KW-1003">Cell membrane</keyword>
<sequence length="260" mass="28434">MIRLNGVVKRYGATRIGPVDLELPAGGIIALVGPNGAGKSTVLTMIGRLLSPDGGTITIDGVDVHTAPSREVARMVSILRQENHFVTRLTVRQLVGFGRYPYSAGRLTAHDEEKISEAIDFLDLTDLEQRFLDELSGGQRQRAYVAMVLAQDTDYLLLDEPLNNLDAQHSVQMMTRLRHAADTLGRTIVIVLHDINFAAAYSDRIVAMEDGAVAVHGTPDEIIRDDVLTRVFRTPVTVVDGPTGRFAVYHRAPAENGSPR</sequence>
<dbReference type="InterPro" id="IPR003593">
    <property type="entry name" value="AAA+_ATPase"/>
</dbReference>
<keyword evidence="7" id="KW-0408">Iron</keyword>
<evidence type="ECO:0000256" key="5">
    <source>
        <dbReference type="ARBA" id="ARBA00022741"/>
    </source>
</evidence>
<dbReference type="EMBL" id="JAFLHG010000001">
    <property type="protein sequence ID" value="MBT8796612.1"/>
    <property type="molecule type" value="Genomic_DNA"/>
</dbReference>
<dbReference type="GO" id="GO:0005524">
    <property type="term" value="F:ATP binding"/>
    <property type="evidence" value="ECO:0007669"/>
    <property type="project" value="UniProtKB-KW"/>
</dbReference>
<dbReference type="PROSITE" id="PS50893">
    <property type="entry name" value="ABC_TRANSPORTER_2"/>
    <property type="match status" value="1"/>
</dbReference>
<comment type="caution">
    <text evidence="11">The sequence shown here is derived from an EMBL/GenBank/DDBJ whole genome shotgun (WGS) entry which is preliminary data.</text>
</comment>
<dbReference type="InterPro" id="IPR051535">
    <property type="entry name" value="Siderophore_ABC-ATPase"/>
</dbReference>